<gene>
    <name evidence="5" type="ORF">A2908_04070</name>
</gene>
<name>A0A1G2IC32_9BACT</name>
<dbReference type="InterPro" id="IPR001503">
    <property type="entry name" value="Glyco_trans_10"/>
</dbReference>
<dbReference type="Gene3D" id="3.40.50.11660">
    <property type="entry name" value="Glycosyl transferase family 10, C-terminal domain"/>
    <property type="match status" value="1"/>
</dbReference>
<feature type="domain" description="Fucosyltransferase C-terminal" evidence="4">
    <location>
        <begin position="240"/>
        <end position="322"/>
    </location>
</feature>
<protein>
    <recommendedName>
        <fullName evidence="4">Fucosyltransferase C-terminal domain-containing protein</fullName>
    </recommendedName>
</protein>
<evidence type="ECO:0000256" key="2">
    <source>
        <dbReference type="ARBA" id="ARBA00022676"/>
    </source>
</evidence>
<comment type="similarity">
    <text evidence="1">Belongs to the glycosyltransferase 10 family.</text>
</comment>
<organism evidence="5 6">
    <name type="scientific">Candidatus Staskawiczbacteria bacterium RIFCSPLOWO2_01_FULL_38_12b</name>
    <dbReference type="NCBI Taxonomy" id="1802214"/>
    <lineage>
        <taxon>Bacteria</taxon>
        <taxon>Candidatus Staskawicziibacteriota</taxon>
    </lineage>
</organism>
<dbReference type="PANTHER" id="PTHR11929:SF194">
    <property type="entry name" value="ALPHA-(1,3)-FUCOSYLTRANSFERASE 10"/>
    <property type="match status" value="1"/>
</dbReference>
<keyword evidence="2" id="KW-0328">Glycosyltransferase</keyword>
<dbReference type="GO" id="GO:0046920">
    <property type="term" value="F:alpha-(1-&gt;3)-fucosyltransferase activity"/>
    <property type="evidence" value="ECO:0007669"/>
    <property type="project" value="TreeGrafter"/>
</dbReference>
<keyword evidence="3" id="KW-0808">Transferase</keyword>
<dbReference type="AlphaFoldDB" id="A0A1G2IC32"/>
<dbReference type="InterPro" id="IPR055270">
    <property type="entry name" value="Glyco_tran_10_C"/>
</dbReference>
<evidence type="ECO:0000313" key="5">
    <source>
        <dbReference type="EMBL" id="OGZ72286.1"/>
    </source>
</evidence>
<dbReference type="STRING" id="1802214.A2908_04070"/>
<sequence>MYIGFYTNTKQFNQNKLFADSSHLPIGDDLLYPFFYISEQLKKMGHRVSTIDMDDLEKFDAVVFLDFPGTGNPYFKTLVSRGHKNLYLIVYESPIIKPDNFQKENYAYFKKVFTWQDEIVDNKQFFKIQYSHKIPEQLDFTLAQNPSTSSGQAKKLCTIISSNKSMAHPKELYTERIKAIRWFEQNHPENFDLYGNGWDRYHFEGTFFGFKIARLNRLKFLTKLLRPYYPSWKGLVPSKRKTYQKYRFSICYENCKGFNGYITEKIFDCLLAGCVPIYLGAPNISDHIPKDTFIDKRNFATYQELYAYIKNMPGQKYQSYLDAINHFLKSDKARPFSAKYFADTIIQQIIQ</sequence>
<dbReference type="InterPro" id="IPR038577">
    <property type="entry name" value="GT10-like_C_sf"/>
</dbReference>
<dbReference type="Pfam" id="PF00852">
    <property type="entry name" value="Glyco_transf_10"/>
    <property type="match status" value="1"/>
</dbReference>
<dbReference type="SUPFAM" id="SSF53756">
    <property type="entry name" value="UDP-Glycosyltransferase/glycogen phosphorylase"/>
    <property type="match status" value="1"/>
</dbReference>
<dbReference type="GO" id="GO:0016020">
    <property type="term" value="C:membrane"/>
    <property type="evidence" value="ECO:0007669"/>
    <property type="project" value="InterPro"/>
</dbReference>
<evidence type="ECO:0000256" key="3">
    <source>
        <dbReference type="ARBA" id="ARBA00022679"/>
    </source>
</evidence>
<evidence type="ECO:0000259" key="4">
    <source>
        <dbReference type="Pfam" id="PF00852"/>
    </source>
</evidence>
<comment type="caution">
    <text evidence="5">The sequence shown here is derived from an EMBL/GenBank/DDBJ whole genome shotgun (WGS) entry which is preliminary data.</text>
</comment>
<proteinExistence type="inferred from homology"/>
<accession>A0A1G2IC32</accession>
<evidence type="ECO:0000256" key="1">
    <source>
        <dbReference type="ARBA" id="ARBA00008919"/>
    </source>
</evidence>
<dbReference type="EMBL" id="MHPA01000028">
    <property type="protein sequence ID" value="OGZ72286.1"/>
    <property type="molecule type" value="Genomic_DNA"/>
</dbReference>
<reference evidence="5 6" key="1">
    <citation type="journal article" date="2016" name="Nat. Commun.">
        <title>Thousands of microbial genomes shed light on interconnected biogeochemical processes in an aquifer system.</title>
        <authorList>
            <person name="Anantharaman K."/>
            <person name="Brown C.T."/>
            <person name="Hug L.A."/>
            <person name="Sharon I."/>
            <person name="Castelle C.J."/>
            <person name="Probst A.J."/>
            <person name="Thomas B.C."/>
            <person name="Singh A."/>
            <person name="Wilkins M.J."/>
            <person name="Karaoz U."/>
            <person name="Brodie E.L."/>
            <person name="Williams K.H."/>
            <person name="Hubbard S.S."/>
            <person name="Banfield J.F."/>
        </authorList>
    </citation>
    <scope>NUCLEOTIDE SEQUENCE [LARGE SCALE GENOMIC DNA]</scope>
</reference>
<dbReference type="Proteomes" id="UP000176774">
    <property type="component" value="Unassembled WGS sequence"/>
</dbReference>
<dbReference type="PANTHER" id="PTHR11929">
    <property type="entry name" value="ALPHA- 1,3 -FUCOSYLTRANSFERASE"/>
    <property type="match status" value="1"/>
</dbReference>
<evidence type="ECO:0000313" key="6">
    <source>
        <dbReference type="Proteomes" id="UP000176774"/>
    </source>
</evidence>